<name>A0AAW6C9X8_FLAPL</name>
<keyword evidence="1" id="KW-0812">Transmembrane</keyword>
<evidence type="ECO:0000313" key="2">
    <source>
        <dbReference type="EMBL" id="MDB7908629.1"/>
    </source>
</evidence>
<keyword evidence="1" id="KW-1133">Transmembrane helix</keyword>
<organism evidence="2 3">
    <name type="scientific">Flavonifractor plautii</name>
    <name type="common">Fusobacterium plautii</name>
    <dbReference type="NCBI Taxonomy" id="292800"/>
    <lineage>
        <taxon>Bacteria</taxon>
        <taxon>Bacillati</taxon>
        <taxon>Bacillota</taxon>
        <taxon>Clostridia</taxon>
        <taxon>Eubacteriales</taxon>
        <taxon>Oscillospiraceae</taxon>
        <taxon>Flavonifractor</taxon>
    </lineage>
</organism>
<comment type="caution">
    <text evidence="2">The sequence shown here is derived from an EMBL/GenBank/DDBJ whole genome shotgun (WGS) entry which is preliminary data.</text>
</comment>
<sequence length="57" mass="6387">MTYKQIEASRELRLWIGQVIVSAVTMAVALASIPEVRNAASTKLEQLKWKLKSRSKG</sequence>
<dbReference type="RefSeq" id="WP_165449853.1">
    <property type="nucleotide sequence ID" value="NZ_JADMVW010000041.1"/>
</dbReference>
<protein>
    <submittedName>
        <fullName evidence="2">Uncharacterized protein</fullName>
    </submittedName>
</protein>
<dbReference type="AlphaFoldDB" id="A0AAW6C9X8"/>
<reference evidence="2" key="1">
    <citation type="submission" date="2023-01" db="EMBL/GenBank/DDBJ databases">
        <title>Human gut microbiome strain richness.</title>
        <authorList>
            <person name="Chen-Liaw A."/>
        </authorList>
    </citation>
    <scope>NUCLEOTIDE SEQUENCE</scope>
    <source>
        <strain evidence="2">2225st1_A6_2225SCRN_200828</strain>
    </source>
</reference>
<evidence type="ECO:0000313" key="3">
    <source>
        <dbReference type="Proteomes" id="UP001211006"/>
    </source>
</evidence>
<feature type="transmembrane region" description="Helical" evidence="1">
    <location>
        <begin position="12"/>
        <end position="33"/>
    </location>
</feature>
<evidence type="ECO:0000256" key="1">
    <source>
        <dbReference type="SAM" id="Phobius"/>
    </source>
</evidence>
<dbReference type="Proteomes" id="UP001211006">
    <property type="component" value="Unassembled WGS sequence"/>
</dbReference>
<proteinExistence type="predicted"/>
<gene>
    <name evidence="2" type="ORF">PND83_21835</name>
</gene>
<accession>A0AAW6C9X8</accession>
<dbReference type="EMBL" id="JAQLWO010000039">
    <property type="protein sequence ID" value="MDB7908629.1"/>
    <property type="molecule type" value="Genomic_DNA"/>
</dbReference>
<keyword evidence="1" id="KW-0472">Membrane</keyword>